<dbReference type="FunFam" id="3.40.50.620:FF:000115">
    <property type="entry name" value="tRNA-specific 2-thiouridylase MnmA"/>
    <property type="match status" value="1"/>
</dbReference>
<dbReference type="GO" id="GO:0008168">
    <property type="term" value="F:methyltransferase activity"/>
    <property type="evidence" value="ECO:0007669"/>
    <property type="project" value="UniProtKB-KW"/>
</dbReference>
<evidence type="ECO:0000256" key="10">
    <source>
        <dbReference type="ARBA" id="ARBA00023157"/>
    </source>
</evidence>
<dbReference type="CDD" id="cd01998">
    <property type="entry name" value="MnmA_TRMU-like"/>
    <property type="match status" value="1"/>
</dbReference>
<dbReference type="NCBIfam" id="TIGR00420">
    <property type="entry name" value="trmU"/>
    <property type="match status" value="1"/>
</dbReference>
<dbReference type="InterPro" id="IPR014729">
    <property type="entry name" value="Rossmann-like_a/b/a_fold"/>
</dbReference>
<dbReference type="NCBIfam" id="NF001138">
    <property type="entry name" value="PRK00143.1"/>
    <property type="match status" value="1"/>
</dbReference>
<dbReference type="GO" id="GO:0005524">
    <property type="term" value="F:ATP binding"/>
    <property type="evidence" value="ECO:0007669"/>
    <property type="project" value="UniProtKB-KW"/>
</dbReference>
<dbReference type="KEGG" id="cten:18249039"/>
<keyword evidence="10" id="KW-1015">Disulfide bond</keyword>
<dbReference type="RefSeq" id="XP_006689121.1">
    <property type="nucleotide sequence ID" value="XM_006689058.1"/>
</dbReference>
<dbReference type="InterPro" id="IPR023382">
    <property type="entry name" value="MnmA-like_central_sf"/>
</dbReference>
<keyword evidence="8" id="KW-0067">ATP-binding</keyword>
<keyword evidence="5 14" id="KW-0808">Transferase</keyword>
<evidence type="ECO:0000256" key="5">
    <source>
        <dbReference type="ARBA" id="ARBA00022679"/>
    </source>
</evidence>
<dbReference type="PANTHER" id="PTHR11933:SF5">
    <property type="entry name" value="MITOCHONDRIAL TRNA-SPECIFIC 2-THIOURIDYLASE 1"/>
    <property type="match status" value="1"/>
</dbReference>
<name>G3B7M2_CANTC</name>
<feature type="domain" description="tRNA-specific 2-thiouridylase MnmA-like central" evidence="13">
    <location>
        <begin position="223"/>
        <end position="289"/>
    </location>
</feature>
<evidence type="ECO:0000256" key="1">
    <source>
        <dbReference type="ARBA" id="ARBA00003986"/>
    </source>
</evidence>
<dbReference type="GO" id="GO:0032259">
    <property type="term" value="P:methylation"/>
    <property type="evidence" value="ECO:0007669"/>
    <property type="project" value="UniProtKB-KW"/>
</dbReference>
<evidence type="ECO:0000256" key="3">
    <source>
        <dbReference type="ARBA" id="ARBA00011953"/>
    </source>
</evidence>
<evidence type="ECO:0000256" key="6">
    <source>
        <dbReference type="ARBA" id="ARBA00022694"/>
    </source>
</evidence>
<dbReference type="PANTHER" id="PTHR11933">
    <property type="entry name" value="TRNA 5-METHYLAMINOMETHYL-2-THIOURIDYLATE -METHYLTRANSFERASE"/>
    <property type="match status" value="1"/>
</dbReference>
<dbReference type="GO" id="GO:0016783">
    <property type="term" value="F:sulfurtransferase activity"/>
    <property type="evidence" value="ECO:0007669"/>
    <property type="project" value="InterPro"/>
</dbReference>
<comment type="similarity">
    <text evidence="2">Belongs to the MnmA/TRMU family.</text>
</comment>
<proteinExistence type="inferred from homology"/>
<dbReference type="SUPFAM" id="SSF52402">
    <property type="entry name" value="Adenine nucleotide alpha hydrolases-like"/>
    <property type="match status" value="1"/>
</dbReference>
<dbReference type="STRING" id="590646.G3B7M2"/>
<keyword evidence="9" id="KW-0694">RNA-binding</keyword>
<comment type="catalytic activity">
    <reaction evidence="11">
        <text>5-taurinomethyluridine(34) in tRNA + S-sulfanyl-L-cysteinyl-[protein] + AH2 + ATP = 5-taurinomethyl-2-thiouridine(34) in tRNA + L-cysteinyl-[protein] + A + AMP + diphosphate + H(+)</text>
        <dbReference type="Rhea" id="RHEA:47040"/>
        <dbReference type="Rhea" id="RHEA-COMP:10131"/>
        <dbReference type="Rhea" id="RHEA-COMP:11726"/>
        <dbReference type="Rhea" id="RHEA-COMP:11732"/>
        <dbReference type="Rhea" id="RHEA-COMP:11733"/>
        <dbReference type="ChEBI" id="CHEBI:13193"/>
        <dbReference type="ChEBI" id="CHEBI:15378"/>
        <dbReference type="ChEBI" id="CHEBI:17499"/>
        <dbReference type="ChEBI" id="CHEBI:29950"/>
        <dbReference type="ChEBI" id="CHEBI:30616"/>
        <dbReference type="ChEBI" id="CHEBI:33019"/>
        <dbReference type="ChEBI" id="CHEBI:61963"/>
        <dbReference type="ChEBI" id="CHEBI:87171"/>
        <dbReference type="ChEBI" id="CHEBI:87172"/>
        <dbReference type="ChEBI" id="CHEBI:456215"/>
        <dbReference type="EC" id="2.8.1.14"/>
    </reaction>
</comment>
<dbReference type="GO" id="GO:0000049">
    <property type="term" value="F:tRNA binding"/>
    <property type="evidence" value="ECO:0007669"/>
    <property type="project" value="UniProtKB-KW"/>
</dbReference>
<gene>
    <name evidence="14" type="ORF">CANTEDRAFT_124609</name>
</gene>
<dbReference type="GO" id="GO:0005739">
    <property type="term" value="C:mitochondrion"/>
    <property type="evidence" value="ECO:0007669"/>
    <property type="project" value="TreeGrafter"/>
</dbReference>
<keyword evidence="6" id="KW-0819">tRNA processing</keyword>
<dbReference type="eggNOG" id="KOG2805">
    <property type="taxonomic scope" value="Eukaryota"/>
</dbReference>
<evidence type="ECO:0000256" key="11">
    <source>
        <dbReference type="ARBA" id="ARBA00049564"/>
    </source>
</evidence>
<reference evidence="14 15" key="1">
    <citation type="journal article" date="2011" name="Proc. Natl. Acad. Sci. U.S.A.">
        <title>Comparative genomics of xylose-fermenting fungi for enhanced biofuel production.</title>
        <authorList>
            <person name="Wohlbach D.J."/>
            <person name="Kuo A."/>
            <person name="Sato T.K."/>
            <person name="Potts K.M."/>
            <person name="Salamov A.A."/>
            <person name="LaButti K.M."/>
            <person name="Sun H."/>
            <person name="Clum A."/>
            <person name="Pangilinan J.L."/>
            <person name="Lindquist E.A."/>
            <person name="Lucas S."/>
            <person name="Lapidus A."/>
            <person name="Jin M."/>
            <person name="Gunawan C."/>
            <person name="Balan V."/>
            <person name="Dale B.E."/>
            <person name="Jeffries T.W."/>
            <person name="Zinkel R."/>
            <person name="Barry K.W."/>
            <person name="Grigoriev I.V."/>
            <person name="Gasch A.P."/>
        </authorList>
    </citation>
    <scope>NUCLEOTIDE SEQUENCE [LARGE SCALE GENOMIC DNA]</scope>
    <source>
        <strain evidence="15">ATCC 10573 / BCRC 21748 / CBS 615 / JCM 9827 / NBRC 10315 / NRRL Y-1498 / VKM Y-70</strain>
    </source>
</reference>
<evidence type="ECO:0000256" key="4">
    <source>
        <dbReference type="ARBA" id="ARBA00022555"/>
    </source>
</evidence>
<dbReference type="InterPro" id="IPR046884">
    <property type="entry name" value="MnmA-like_central"/>
</dbReference>
<evidence type="ECO:0000256" key="8">
    <source>
        <dbReference type="ARBA" id="ARBA00022840"/>
    </source>
</evidence>
<feature type="domain" description="tRNA-specific 2-thiouridylase MnmA-like C-terminal" evidence="12">
    <location>
        <begin position="300"/>
        <end position="374"/>
    </location>
</feature>
<dbReference type="Gene3D" id="3.40.50.620">
    <property type="entry name" value="HUPs"/>
    <property type="match status" value="1"/>
</dbReference>
<organism evidence="15">
    <name type="scientific">Candida tenuis (strain ATCC 10573 / BCRC 21748 / CBS 615 / JCM 9827 / NBRC 10315 / NRRL Y-1498 / VKM Y-70)</name>
    <name type="common">Yeast</name>
    <name type="synonym">Yamadazyma tenuis</name>
    <dbReference type="NCBI Taxonomy" id="590646"/>
    <lineage>
        <taxon>Eukaryota</taxon>
        <taxon>Fungi</taxon>
        <taxon>Dikarya</taxon>
        <taxon>Ascomycota</taxon>
        <taxon>Saccharomycotina</taxon>
        <taxon>Pichiomycetes</taxon>
        <taxon>Debaryomycetaceae</taxon>
        <taxon>Yamadazyma</taxon>
    </lineage>
</organism>
<keyword evidence="14" id="KW-0489">Methyltransferase</keyword>
<dbReference type="Gene3D" id="2.30.30.280">
    <property type="entry name" value="Adenine nucleotide alpha hydrolases-like domains"/>
    <property type="match status" value="1"/>
</dbReference>
<evidence type="ECO:0000313" key="14">
    <source>
        <dbReference type="EMBL" id="EGV62951.1"/>
    </source>
</evidence>
<keyword evidence="7" id="KW-0547">Nucleotide-binding</keyword>
<evidence type="ECO:0000256" key="2">
    <source>
        <dbReference type="ARBA" id="ARBA00006191"/>
    </source>
</evidence>
<dbReference type="EC" id="2.8.1.14" evidence="3"/>
<evidence type="ECO:0000259" key="12">
    <source>
        <dbReference type="Pfam" id="PF20258"/>
    </source>
</evidence>
<dbReference type="Pfam" id="PF20259">
    <property type="entry name" value="tRNA_Me_trans_M"/>
    <property type="match status" value="1"/>
</dbReference>
<dbReference type="InterPro" id="IPR004506">
    <property type="entry name" value="MnmA-like"/>
</dbReference>
<dbReference type="FunFam" id="2.30.30.280:FF:000001">
    <property type="entry name" value="tRNA-specific 2-thiouridylase MnmA"/>
    <property type="match status" value="1"/>
</dbReference>
<protein>
    <recommendedName>
        <fullName evidence="3">tRNA-5-taurinomethyluridine 2-sulfurtransferase</fullName>
        <ecNumber evidence="3">2.8.1.14</ecNumber>
    </recommendedName>
</protein>
<dbReference type="Pfam" id="PF03054">
    <property type="entry name" value="tRNA_Me_trans"/>
    <property type="match status" value="1"/>
</dbReference>
<keyword evidence="15" id="KW-1185">Reference proteome</keyword>
<dbReference type="InterPro" id="IPR046885">
    <property type="entry name" value="MnmA-like_C"/>
</dbReference>
<dbReference type="AlphaFoldDB" id="G3B7M2"/>
<dbReference type="Pfam" id="PF20258">
    <property type="entry name" value="tRNA_Me_trans_C"/>
    <property type="match status" value="1"/>
</dbReference>
<comment type="function">
    <text evidence="1">Catalyzes the 2-thiolation of uridine at the wobble position (U34) of mitochondrial tRNA(Lys), tRNA(Glu) and tRNA(Gln). Required for the formation of 5-taurinomethyl-2-thiouridine (tm5s2U) of mitochondrial tRNA(Lys), tRNA(Glu), and tRNA(Gln) at the wobble position. ATP is required to activate the C2 atom of the wobble base.</text>
</comment>
<dbReference type="GeneID" id="18249039"/>
<dbReference type="EMBL" id="GL996527">
    <property type="protein sequence ID" value="EGV62951.1"/>
    <property type="molecule type" value="Genomic_DNA"/>
</dbReference>
<dbReference type="GO" id="GO:0002143">
    <property type="term" value="P:tRNA wobble position uridine thiolation"/>
    <property type="evidence" value="ECO:0007669"/>
    <property type="project" value="TreeGrafter"/>
</dbReference>
<evidence type="ECO:0000256" key="7">
    <source>
        <dbReference type="ARBA" id="ARBA00022741"/>
    </source>
</evidence>
<sequence length="402" mass="45763">MIRVAARYLSKVSLTQPVPKLTDTVVIAMSSGVDSSVAASLYKHYPNVKGIYMANWHKNAKCNEQEWKTVQEVCQQLQIPCERVGFEKEYWQKVFSPMIDNYSNGLTPNPDLDCNKHIKFGELVQYLDTKHPTDYWLVTGHYARVMNNTDGPQLLRAVYGQKDQSYYLSSINPKVLSKLLFPIGHMTKPQVRAIAADLNLVNKDKPDSMGLCFVSQDEKKFDKFLDEYIEPQPGNIITEDGKVWGQHNGLWYGTIGQRAKISMPQGDPRYQGTWFISEKRYDTNELVIVKGNQHPALFKNKVRVGRFQWLQEPVAYMAPRFSLQYRSLQSPVQVETLEIKGDEVEMKLVEFQRAMAPGQSVVVYDGDRVLGSGVLLEAVCEPQWMQKVPAGDYAMAANLIHS</sequence>
<evidence type="ECO:0000256" key="9">
    <source>
        <dbReference type="ARBA" id="ARBA00022884"/>
    </source>
</evidence>
<evidence type="ECO:0000313" key="15">
    <source>
        <dbReference type="Proteomes" id="UP000000707"/>
    </source>
</evidence>
<evidence type="ECO:0000259" key="13">
    <source>
        <dbReference type="Pfam" id="PF20259"/>
    </source>
</evidence>
<dbReference type="OrthoDB" id="3685at2759"/>
<accession>G3B7M2</accession>
<dbReference type="Proteomes" id="UP000000707">
    <property type="component" value="Unassembled WGS sequence"/>
</dbReference>
<keyword evidence="4" id="KW-0820">tRNA-binding</keyword>
<dbReference type="Gene3D" id="2.40.30.10">
    <property type="entry name" value="Translation factors"/>
    <property type="match status" value="1"/>
</dbReference>